<dbReference type="Proteomes" id="UP000013827">
    <property type="component" value="Unassembled WGS sequence"/>
</dbReference>
<dbReference type="FunFam" id="3.30.830.10:FF:000034">
    <property type="entry name" value="presequence protease 1, chloroplastic/mitochondrial"/>
    <property type="match status" value="1"/>
</dbReference>
<dbReference type="SMR" id="A0A0D3JY20"/>
<dbReference type="Pfam" id="PF08367">
    <property type="entry name" value="M16C_assoc"/>
    <property type="match status" value="1"/>
</dbReference>
<keyword evidence="3" id="KW-1185">Reference proteome</keyword>
<evidence type="ECO:0000313" key="3">
    <source>
        <dbReference type="Proteomes" id="UP000013827"/>
    </source>
</evidence>
<dbReference type="SMART" id="SM01264">
    <property type="entry name" value="M16C_associated"/>
    <property type="match status" value="1"/>
</dbReference>
<dbReference type="HOGENOM" id="CLU_009165_1_0_1"/>
<dbReference type="KEGG" id="ehx:EMIHUDRAFT_64057"/>
<dbReference type="eggNOG" id="KOG2019">
    <property type="taxonomic scope" value="Eukaryota"/>
</dbReference>
<dbReference type="GO" id="GO:0016485">
    <property type="term" value="P:protein processing"/>
    <property type="evidence" value="ECO:0007669"/>
    <property type="project" value="TreeGrafter"/>
</dbReference>
<dbReference type="AlphaFoldDB" id="A0A0D3JY20"/>
<dbReference type="Pfam" id="PF22516">
    <property type="entry name" value="PreP_C"/>
    <property type="match status" value="1"/>
</dbReference>
<dbReference type="RefSeq" id="XP_005780834.1">
    <property type="nucleotide sequence ID" value="XM_005780777.1"/>
</dbReference>
<sequence length="1042" mass="111317">MHSARRSWAQLSAGAPAARSLGTVGAPQPASFEALDISGVLDRFELVRTERVPERGLTATLYRHKATSAEVLSIDAPDENKVFSCNFRTLPKDDTGVPHILEHSVLCGSRRYPLKEPFVELLKGSLKTFLNAMTGPDRTMYPVASQNKQDFFNLVSVYLDACLFPRVLDPVEGPRILKQEGWHYDVDDAEGPLKYKGVVFNEMKGVYSSPDQLHYRALKKALFRGHPIYAIDSGGDPRSIPTLTYDAFADFHRRYYHPSNAKIYVYGDEAELPTAERLALLESWLAEFGSSRGGGDEQIPWQPAEPEPYEVSEPYPVDAAAAAAPTQFVTLGWLFPPSPLEPSKKLAWGVLNDLLLGKPSAALQQPLLASKLGSAVVGGGYGASLQQAAFSVGLKGVAPGDEAKGRVSALILETLDSIAESGFEQSAVEASMNTIEFRLRAASASPMKGLSFMMGALSEWVYGRDPIEPLRFEEALASLKEDVARRGGAVFVELLRESVLENRHRCTLSLVPEPDLGGRLQAAEEQELSAVRERLSAGELKALEEETRALRAAQAARDDPADLAKLPTLSTSDLTASTKSIPIEVDEVAVAGGGRATLLTHELPTDGLVYLNVGFDLARLPIDDVPYVPLLCRMMSELGTDTLDETAFSRTVSAQTGSLGVSTMTSAKPRPGGAAGSPDEAVAMLMLSGRAVADKAPQLFDLAADMLASTQLDNAERAVAMLKQSLARAEAAVVSSGNSYASAALAARFSLCGSVDEMLGGVSQLHTLRGALEQAQSDWPALLARLERMRSALLSADGAVVNLSADEQSLATTAAHVPRLLGRLPSAAAPSDGGWAWSAGGVLVPSHEGLQVPTQVSYVAKALPIFQPGERICGSTSVVSRYLRTAYLWNTVRVQGGAYGCNLAFSRLDGRATFSSYRDPNLAATLEAYDGTGAYLRSNPLGPSELSKAIIGAVGELDAPQSVDARGVTSMVRHLLGVTEEERQIWRDEVLATTAADFVAFADRIDEVAARGSVAVVASESAIAEANVALPEAARLQAKAVL</sequence>
<dbReference type="Gene3D" id="3.30.830.10">
    <property type="entry name" value="Metalloenzyme, LuxS/M16 peptidase-like"/>
    <property type="match status" value="4"/>
</dbReference>
<protein>
    <recommendedName>
        <fullName evidence="1">Peptidase M16C associated domain-containing protein</fullName>
    </recommendedName>
</protein>
<evidence type="ECO:0000259" key="1">
    <source>
        <dbReference type="SMART" id="SM01264"/>
    </source>
</evidence>
<dbReference type="InterPro" id="IPR055130">
    <property type="entry name" value="PreP_C"/>
</dbReference>
<dbReference type="InterPro" id="IPR013578">
    <property type="entry name" value="Peptidase_M16C_assoc"/>
</dbReference>
<dbReference type="GO" id="GO:0004222">
    <property type="term" value="F:metalloendopeptidase activity"/>
    <property type="evidence" value="ECO:0007669"/>
    <property type="project" value="TreeGrafter"/>
</dbReference>
<evidence type="ECO:0000313" key="2">
    <source>
        <dbReference type="EnsemblProtists" id="EOD28405"/>
    </source>
</evidence>
<reference evidence="2" key="2">
    <citation type="submission" date="2024-10" db="UniProtKB">
        <authorList>
            <consortium name="EnsemblProtists"/>
        </authorList>
    </citation>
    <scope>IDENTIFICATION</scope>
</reference>
<name>A0A0D3JY20_EMIH1</name>
<dbReference type="SUPFAM" id="SSF63411">
    <property type="entry name" value="LuxS/MPP-like metallohydrolase"/>
    <property type="match status" value="4"/>
</dbReference>
<dbReference type="InterPro" id="IPR011249">
    <property type="entry name" value="Metalloenz_LuxS/M16"/>
</dbReference>
<dbReference type="Pfam" id="PF05193">
    <property type="entry name" value="Peptidase_M16_C"/>
    <property type="match status" value="1"/>
</dbReference>
<dbReference type="GO" id="GO:0046872">
    <property type="term" value="F:metal ion binding"/>
    <property type="evidence" value="ECO:0007669"/>
    <property type="project" value="InterPro"/>
</dbReference>
<dbReference type="OMA" id="FPFQVHY"/>
<accession>A0A0D3JY20</accession>
<dbReference type="PANTHER" id="PTHR43016:SF13">
    <property type="entry name" value="PRESEQUENCE PROTEASE, MITOCHONDRIAL"/>
    <property type="match status" value="1"/>
</dbReference>
<dbReference type="PaxDb" id="2903-EOD28405"/>
<dbReference type="PANTHER" id="PTHR43016">
    <property type="entry name" value="PRESEQUENCE PROTEASE"/>
    <property type="match status" value="1"/>
</dbReference>
<feature type="domain" description="Peptidase M16C associated" evidence="1">
    <location>
        <begin position="510"/>
        <end position="771"/>
    </location>
</feature>
<dbReference type="EnsemblProtists" id="EOD28405">
    <property type="protein sequence ID" value="EOD28405"/>
    <property type="gene ID" value="EMIHUDRAFT_64057"/>
</dbReference>
<organism evidence="2 3">
    <name type="scientific">Emiliania huxleyi (strain CCMP1516)</name>
    <dbReference type="NCBI Taxonomy" id="280463"/>
    <lineage>
        <taxon>Eukaryota</taxon>
        <taxon>Haptista</taxon>
        <taxon>Haptophyta</taxon>
        <taxon>Prymnesiophyceae</taxon>
        <taxon>Isochrysidales</taxon>
        <taxon>Noelaerhabdaceae</taxon>
        <taxon>Emiliania</taxon>
    </lineage>
</organism>
<reference evidence="3" key="1">
    <citation type="journal article" date="2013" name="Nature">
        <title>Pan genome of the phytoplankton Emiliania underpins its global distribution.</title>
        <authorList>
            <person name="Read B.A."/>
            <person name="Kegel J."/>
            <person name="Klute M.J."/>
            <person name="Kuo A."/>
            <person name="Lefebvre S.C."/>
            <person name="Maumus F."/>
            <person name="Mayer C."/>
            <person name="Miller J."/>
            <person name="Monier A."/>
            <person name="Salamov A."/>
            <person name="Young J."/>
            <person name="Aguilar M."/>
            <person name="Claverie J.M."/>
            <person name="Frickenhaus S."/>
            <person name="Gonzalez K."/>
            <person name="Herman E.K."/>
            <person name="Lin Y.C."/>
            <person name="Napier J."/>
            <person name="Ogata H."/>
            <person name="Sarno A.F."/>
            <person name="Shmutz J."/>
            <person name="Schroeder D."/>
            <person name="de Vargas C."/>
            <person name="Verret F."/>
            <person name="von Dassow P."/>
            <person name="Valentin K."/>
            <person name="Van de Peer Y."/>
            <person name="Wheeler G."/>
            <person name="Dacks J.B."/>
            <person name="Delwiche C.F."/>
            <person name="Dyhrman S.T."/>
            <person name="Glockner G."/>
            <person name="John U."/>
            <person name="Richards T."/>
            <person name="Worden A.Z."/>
            <person name="Zhang X."/>
            <person name="Grigoriev I.V."/>
            <person name="Allen A.E."/>
            <person name="Bidle K."/>
            <person name="Borodovsky M."/>
            <person name="Bowler C."/>
            <person name="Brownlee C."/>
            <person name="Cock J.M."/>
            <person name="Elias M."/>
            <person name="Gladyshev V.N."/>
            <person name="Groth M."/>
            <person name="Guda C."/>
            <person name="Hadaegh A."/>
            <person name="Iglesias-Rodriguez M.D."/>
            <person name="Jenkins J."/>
            <person name="Jones B.M."/>
            <person name="Lawson T."/>
            <person name="Leese F."/>
            <person name="Lindquist E."/>
            <person name="Lobanov A."/>
            <person name="Lomsadze A."/>
            <person name="Malik S.B."/>
            <person name="Marsh M.E."/>
            <person name="Mackinder L."/>
            <person name="Mock T."/>
            <person name="Mueller-Roeber B."/>
            <person name="Pagarete A."/>
            <person name="Parker M."/>
            <person name="Probert I."/>
            <person name="Quesneville H."/>
            <person name="Raines C."/>
            <person name="Rensing S.A."/>
            <person name="Riano-Pachon D.M."/>
            <person name="Richier S."/>
            <person name="Rokitta S."/>
            <person name="Shiraiwa Y."/>
            <person name="Soanes D.M."/>
            <person name="van der Giezen M."/>
            <person name="Wahlund T.M."/>
            <person name="Williams B."/>
            <person name="Wilson W."/>
            <person name="Wolfe G."/>
            <person name="Wurch L.L."/>
        </authorList>
    </citation>
    <scope>NUCLEOTIDE SEQUENCE</scope>
</reference>
<proteinExistence type="predicted"/>
<dbReference type="STRING" id="2903.R1EP57"/>
<dbReference type="InterPro" id="IPR007863">
    <property type="entry name" value="Peptidase_M16_C"/>
</dbReference>
<dbReference type="GeneID" id="17273951"/>